<sequence length="1304" mass="141978">MTSQTAAVATPDTPPKRMTRARAARITEASDIPTKALAKETAADKLTVPTRGRPRTKTVSAPTAAKQKGRSKTGSVAASLDTSEPKKQPAKRGRKKVQEETPESSDDEMDIVTVRARPKAPKAPSSSNMPTNVIRPAVVTTKKTVPAGKDNNESENVGNDDDDDNDDDDELAQLELPNQRPGRPKTLPTSKNCRPLVTESSAKGPIRRPRKATAVVADDKGKVTSKKIYISAAALTASSVAAKAKTRGTSAPRKEVSFLDLAAAESDKENHPIPSSTVAELHHKIQMGIKGKPIRRTATTTGERKLTTDGKKNEPLSPKKATQIAKSGSSASSTDSTDDNLGSPRPRIPCYKGSPTKQSPRRPFDSAVKKIDFVSPVNKSMLGHSLTQASQSEKPLFCRSVTDAISSVSMILASPARKLPPSPLKESMRDSPRRAHSQPTASISRPEGPDPRENSPLKSTPKKGKLSASIFQSPFNPTTTPFRTKSILLQSSAKRPPSPIKPVARGRPESPASGTASELRREDAFLHPAKQPLSSEIERESTTGAVNEQQVKAEPKSDDIIIDGLINLDLSVLDAVLPTGENGGESCQPVVDEGSGYEDTMKPPAQEMEDPFIITDITSMPPSPVGKYEIINPDASVSSLRSYQCIPPAAPSPPAFTAKSHVQFVYRDDTAEESEDELMTDTSPLKFNIAQSRRGTLFCNATLSAIADNDEDPEEKLGFTPLAEKLRQWNSISPVKRRSSRVQGRGIFSPLKQNEPIANRQQDIATDIAMKHEAHLLTTSSTSTPSFFEDAMSMKRHESMEAPIPSSGLDDETAIEPGDTKMDELNIHEKWTPEPDEDIEDDGETYENAAPSESTVPIDLHYLGENESQRELAEKENSILLPMSVTPVRSRVYPRTIHTVSKVPLRPDGDGSVLKVPRKRSRSLSSPRKTSNAHLGTGKSLPTISPRKRQAALKPFSDDIVECEPEPELPDETPTKYSTTTWPQAAVNHPKKSPSNPKSKKERVLRGAVVFADVHTAEGADASGIFVELLTQMGARCVKSWSWNPRASLSPVEGVDPKEGKVGITHVVFKDGGVRTLEKVREANGLVKCVGVSWVLDCERKSKWLDESNYGVDVSLVPRGGQKRRKSMEPRVLSNMNGSIIKLDSSTSSNSGRCSVTDRETFQELMGFSPTAESSRRDSMEWRRVPSTPQPEKRNHFAIQPKPTNLPPNPMAESPTTPEFNYAFDFDGASALSPITPFHPSQGTKLTQQTCPPKQLRQGLFDDKGRDDDQMSEGLKLRLEAARRKSLVWKPKVGSPLGRAGVNF</sequence>
<feature type="compositionally biased region" description="Polar residues" evidence="1">
    <location>
        <begin position="72"/>
        <end position="82"/>
    </location>
</feature>
<accession>C1G7F8</accession>
<dbReference type="HOGENOM" id="CLU_246536_0_0_1"/>
<feature type="region of interest" description="Disordered" evidence="1">
    <location>
        <begin position="264"/>
        <end position="367"/>
    </location>
</feature>
<reference evidence="3 4" key="1">
    <citation type="journal article" date="2011" name="PLoS Genet.">
        <title>Comparative genomic analysis of human fungal pathogens causing paracoccidioidomycosis.</title>
        <authorList>
            <person name="Desjardins C.A."/>
            <person name="Champion M.D."/>
            <person name="Holder J.W."/>
            <person name="Muszewska A."/>
            <person name="Goldberg J."/>
            <person name="Bailao A.M."/>
            <person name="Brigido M.M."/>
            <person name="Ferreira M.E."/>
            <person name="Garcia A.M."/>
            <person name="Grynberg M."/>
            <person name="Gujja S."/>
            <person name="Heiman D.I."/>
            <person name="Henn M.R."/>
            <person name="Kodira C.D."/>
            <person name="Leon-Narvaez H."/>
            <person name="Longo L.V."/>
            <person name="Ma L.J."/>
            <person name="Malavazi I."/>
            <person name="Matsuo A.L."/>
            <person name="Morais F.V."/>
            <person name="Pereira M."/>
            <person name="Rodriguez-Brito S."/>
            <person name="Sakthikumar S."/>
            <person name="Salem-Izacc S.M."/>
            <person name="Sykes S.M."/>
            <person name="Teixeira M.M."/>
            <person name="Vallejo M.C."/>
            <person name="Walter M.E."/>
            <person name="Yandava C."/>
            <person name="Young S."/>
            <person name="Zeng Q."/>
            <person name="Zucker J."/>
            <person name="Felipe M.S."/>
            <person name="Goldman G.H."/>
            <person name="Haas B.J."/>
            <person name="McEwen J.G."/>
            <person name="Nino-Vega G."/>
            <person name="Puccia R."/>
            <person name="San-Blas G."/>
            <person name="Soares C.M."/>
            <person name="Birren B.W."/>
            <person name="Cuomo C.A."/>
        </authorList>
    </citation>
    <scope>NUCLEOTIDE SEQUENCE [LARGE SCALE GENOMIC DNA]</scope>
    <source>
        <strain evidence="3 4">Pb18</strain>
    </source>
</reference>
<evidence type="ECO:0000313" key="3">
    <source>
        <dbReference type="EMBL" id="EEH47015.1"/>
    </source>
</evidence>
<dbReference type="RefSeq" id="XP_010758738.1">
    <property type="nucleotide sequence ID" value="XM_010760436.1"/>
</dbReference>
<dbReference type="KEGG" id="pbn:PADG_03113"/>
<feature type="domain" description="BRCT" evidence="2">
    <location>
        <begin position="1000"/>
        <end position="1112"/>
    </location>
</feature>
<dbReference type="STRING" id="502780.C1G7F8"/>
<dbReference type="OrthoDB" id="2384350at2759"/>
<dbReference type="Gene3D" id="3.40.50.10190">
    <property type="entry name" value="BRCT domain"/>
    <property type="match status" value="1"/>
</dbReference>
<feature type="compositionally biased region" description="Polar residues" evidence="1">
    <location>
        <begin position="469"/>
        <end position="493"/>
    </location>
</feature>
<feature type="region of interest" description="Disordered" evidence="1">
    <location>
        <begin position="1"/>
        <end position="213"/>
    </location>
</feature>
<dbReference type="InterPro" id="IPR001357">
    <property type="entry name" value="BRCT_dom"/>
</dbReference>
<dbReference type="GeneID" id="22582479"/>
<feature type="compositionally biased region" description="Acidic residues" evidence="1">
    <location>
        <begin position="158"/>
        <end position="172"/>
    </location>
</feature>
<dbReference type="EMBL" id="KN275959">
    <property type="protein sequence ID" value="EEH47015.1"/>
    <property type="molecule type" value="Genomic_DNA"/>
</dbReference>
<feature type="compositionally biased region" description="Acidic residues" evidence="1">
    <location>
        <begin position="834"/>
        <end position="845"/>
    </location>
</feature>
<dbReference type="SUPFAM" id="SSF52113">
    <property type="entry name" value="BRCT domain"/>
    <property type="match status" value="1"/>
</dbReference>
<feature type="compositionally biased region" description="Basic and acidic residues" evidence="1">
    <location>
        <begin position="1174"/>
        <end position="1184"/>
    </location>
</feature>
<feature type="region of interest" description="Disordered" evidence="1">
    <location>
        <begin position="833"/>
        <end position="852"/>
    </location>
</feature>
<feature type="region of interest" description="Disordered" evidence="1">
    <location>
        <begin position="412"/>
        <end position="521"/>
    </location>
</feature>
<evidence type="ECO:0000256" key="1">
    <source>
        <dbReference type="SAM" id="MobiDB-lite"/>
    </source>
</evidence>
<dbReference type="CDD" id="cd17716">
    <property type="entry name" value="BRCT_microcephalin_rpt1"/>
    <property type="match status" value="1"/>
</dbReference>
<dbReference type="PANTHER" id="PTHR14625">
    <property type="entry name" value="MICROCEPHALIN"/>
    <property type="match status" value="1"/>
</dbReference>
<dbReference type="InParanoid" id="C1G7F8"/>
<dbReference type="GO" id="GO:0000278">
    <property type="term" value="P:mitotic cell cycle"/>
    <property type="evidence" value="ECO:0007669"/>
    <property type="project" value="TreeGrafter"/>
</dbReference>
<dbReference type="OMA" id="FTPGHNS"/>
<feature type="compositionally biased region" description="Basic and acidic residues" evidence="1">
    <location>
        <begin position="302"/>
        <end position="314"/>
    </location>
</feature>
<dbReference type="eggNOG" id="ENOG502S1CP">
    <property type="taxonomic scope" value="Eukaryota"/>
</dbReference>
<evidence type="ECO:0000313" key="4">
    <source>
        <dbReference type="Proteomes" id="UP000001628"/>
    </source>
</evidence>
<proteinExistence type="predicted"/>
<feature type="compositionally biased region" description="Acidic residues" evidence="1">
    <location>
        <begin position="100"/>
        <end position="110"/>
    </location>
</feature>
<name>C1G7F8_PARBD</name>
<dbReference type="Proteomes" id="UP000001628">
    <property type="component" value="Unassembled WGS sequence"/>
</dbReference>
<dbReference type="PANTHER" id="PTHR14625:SF3">
    <property type="entry name" value="MICROCEPHALIN"/>
    <property type="match status" value="1"/>
</dbReference>
<protein>
    <recommendedName>
        <fullName evidence="2">BRCT domain-containing protein</fullName>
    </recommendedName>
</protein>
<organism evidence="3 4">
    <name type="scientific">Paracoccidioides brasiliensis (strain Pb18)</name>
    <dbReference type="NCBI Taxonomy" id="502780"/>
    <lineage>
        <taxon>Eukaryota</taxon>
        <taxon>Fungi</taxon>
        <taxon>Dikarya</taxon>
        <taxon>Ascomycota</taxon>
        <taxon>Pezizomycotina</taxon>
        <taxon>Eurotiomycetes</taxon>
        <taxon>Eurotiomycetidae</taxon>
        <taxon>Onygenales</taxon>
        <taxon>Ajellomycetaceae</taxon>
        <taxon>Paracoccidioides</taxon>
    </lineage>
</organism>
<dbReference type="VEuPathDB" id="FungiDB:PADG_03113"/>
<feature type="region of interest" description="Disordered" evidence="1">
    <location>
        <begin position="1166"/>
        <end position="1216"/>
    </location>
</feature>
<evidence type="ECO:0000259" key="2">
    <source>
        <dbReference type="PROSITE" id="PS50172"/>
    </source>
</evidence>
<gene>
    <name evidence="3" type="ORF">PADG_03113</name>
</gene>
<feature type="region of interest" description="Disordered" evidence="1">
    <location>
        <begin position="533"/>
        <end position="552"/>
    </location>
</feature>
<feature type="compositionally biased region" description="Acidic residues" evidence="1">
    <location>
        <begin position="959"/>
        <end position="971"/>
    </location>
</feature>
<feature type="region of interest" description="Disordered" evidence="1">
    <location>
        <begin position="902"/>
        <end position="1001"/>
    </location>
</feature>
<keyword evidence="4" id="KW-1185">Reference proteome</keyword>
<dbReference type="InterPro" id="IPR022047">
    <property type="entry name" value="Microcephalin-like"/>
</dbReference>
<dbReference type="PROSITE" id="PS50172">
    <property type="entry name" value="BRCT"/>
    <property type="match status" value="1"/>
</dbReference>
<dbReference type="InterPro" id="IPR036420">
    <property type="entry name" value="BRCT_dom_sf"/>
</dbReference>